<dbReference type="GO" id="GO:0005829">
    <property type="term" value="C:cytosol"/>
    <property type="evidence" value="ECO:0007669"/>
    <property type="project" value="TreeGrafter"/>
</dbReference>
<keyword evidence="3" id="KW-1185">Reference proteome</keyword>
<evidence type="ECO:0000259" key="1">
    <source>
        <dbReference type="Pfam" id="PF03358"/>
    </source>
</evidence>
<dbReference type="Proteomes" id="UP000292919">
    <property type="component" value="Unassembled WGS sequence"/>
</dbReference>
<proteinExistence type="predicted"/>
<dbReference type="AlphaFoldDB" id="A0A6H3F9R7"/>
<dbReference type="Pfam" id="PF03358">
    <property type="entry name" value="FMN_red"/>
    <property type="match status" value="1"/>
</dbReference>
<feature type="domain" description="NADPH-dependent FMN reductase-like" evidence="1">
    <location>
        <begin position="6"/>
        <end position="144"/>
    </location>
</feature>
<dbReference type="EMBL" id="SIXC01000004">
    <property type="protein sequence ID" value="TBH80718.1"/>
    <property type="molecule type" value="Genomic_DNA"/>
</dbReference>
<dbReference type="InterPro" id="IPR005025">
    <property type="entry name" value="FMN_Rdtase-like_dom"/>
</dbReference>
<dbReference type="InterPro" id="IPR029039">
    <property type="entry name" value="Flavoprotein-like_sf"/>
</dbReference>
<comment type="caution">
    <text evidence="2">The sequence shown here is derived from an EMBL/GenBank/DDBJ whole genome shotgun (WGS) entry which is preliminary data.</text>
</comment>
<dbReference type="GO" id="GO:0016491">
    <property type="term" value="F:oxidoreductase activity"/>
    <property type="evidence" value="ECO:0007669"/>
    <property type="project" value="InterPro"/>
</dbReference>
<sequence>MADLTFVGISGSLRQASRNTGLLRCCAAHLPAGVRMEIADISALPFYNADLEKPKAAQSLIEQVSRADALVLACPEYNYSLAPALKNALDWLSREPNLAPLNGKAACLLGAGGGMGSSRSQYHLRQVCVYLNLCLLNKPEVFSNAFGPAFADNGDVQEPGLTKQVADLMQALADRTRQLRA</sequence>
<dbReference type="PANTHER" id="PTHR30543">
    <property type="entry name" value="CHROMATE REDUCTASE"/>
    <property type="match status" value="1"/>
</dbReference>
<dbReference type="Gene3D" id="3.40.50.360">
    <property type="match status" value="1"/>
</dbReference>
<evidence type="ECO:0000313" key="2">
    <source>
        <dbReference type="EMBL" id="TBH80718.1"/>
    </source>
</evidence>
<dbReference type="RefSeq" id="WP_130957841.1">
    <property type="nucleotide sequence ID" value="NZ_JBHSHA010000019.1"/>
</dbReference>
<protein>
    <submittedName>
        <fullName evidence="2">NAD(P)H-dependent oxidoreductase</fullName>
    </submittedName>
</protein>
<dbReference type="SUPFAM" id="SSF52218">
    <property type="entry name" value="Flavoproteins"/>
    <property type="match status" value="1"/>
</dbReference>
<reference evidence="2 3" key="1">
    <citation type="submission" date="2018-12" db="EMBL/GenBank/DDBJ databases">
        <title>First genome draft of Desulfovibrio legallis sp. nov.</title>
        <authorList>
            <person name="Ben Dhia O."/>
            <person name="Najjari A."/>
            <person name="Ferjani R."/>
            <person name="Fhoula I."/>
            <person name="Fardeau M.-L."/>
            <person name="Boudabbous A."/>
            <person name="Ouzari H.I."/>
        </authorList>
    </citation>
    <scope>NUCLEOTIDE SEQUENCE [LARGE SCALE GENOMIC DNA]</scope>
    <source>
        <strain evidence="2 3">H1T</strain>
    </source>
</reference>
<dbReference type="PANTHER" id="PTHR30543:SF21">
    <property type="entry name" value="NAD(P)H-DEPENDENT FMN REDUCTASE LOT6"/>
    <property type="match status" value="1"/>
</dbReference>
<name>A0A6H3F9R7_9BACT</name>
<evidence type="ECO:0000313" key="3">
    <source>
        <dbReference type="Proteomes" id="UP000292919"/>
    </source>
</evidence>
<accession>A0A6H3F9R7</accession>
<dbReference type="InterPro" id="IPR050712">
    <property type="entry name" value="NAD(P)H-dep_reductase"/>
</dbReference>
<gene>
    <name evidence="2" type="ORF">EB812_03815</name>
</gene>
<dbReference type="GO" id="GO:0010181">
    <property type="term" value="F:FMN binding"/>
    <property type="evidence" value="ECO:0007669"/>
    <property type="project" value="TreeGrafter"/>
</dbReference>
<organism evidence="2 3">
    <name type="scientific">Desulfovibrio legallii</name>
    <dbReference type="NCBI Taxonomy" id="571438"/>
    <lineage>
        <taxon>Bacteria</taxon>
        <taxon>Pseudomonadati</taxon>
        <taxon>Thermodesulfobacteriota</taxon>
        <taxon>Desulfovibrionia</taxon>
        <taxon>Desulfovibrionales</taxon>
        <taxon>Desulfovibrionaceae</taxon>
        <taxon>Desulfovibrio</taxon>
    </lineage>
</organism>